<reference evidence="1 2" key="1">
    <citation type="journal article" date="2001" name="J. Bacteriol.">
        <title>Genome sequence and comparative analysis of the solvent-producing bacterium Clostridium acetobutylicum.</title>
        <authorList>
            <person name="Nolling J."/>
            <person name="Breton G."/>
            <person name="Omelchenko M.V."/>
            <person name="Makarova K.S."/>
            <person name="Zeng Q."/>
            <person name="Gibson R."/>
            <person name="Lee H.M."/>
            <person name="Dubois J."/>
            <person name="Qiu D."/>
            <person name="Hitti J."/>
            <person name="Wolf Y.I."/>
            <person name="Tatusov R.L."/>
            <person name="Sabathe F."/>
            <person name="Doucette-Stamm L."/>
            <person name="Soucaille P."/>
            <person name="Daly M.J."/>
            <person name="Bennett G.N."/>
            <person name="Koonin E.V."/>
            <person name="Smith D.R."/>
        </authorList>
    </citation>
    <scope>NUCLEOTIDE SEQUENCE [LARGE SCALE GENOMIC DNA]</scope>
    <source>
        <strain evidence="2">ATCC 824 / DSM 792 / JCM 1419 / LMG 5710 / VKM B-1787</strain>
        <plasmid evidence="2">pSOL1</plasmid>
    </source>
</reference>
<dbReference type="PATRIC" id="fig|272562.8.peg.84"/>
<dbReference type="Proteomes" id="UP000000814">
    <property type="component" value="Plasmid pSOL1"/>
</dbReference>
<dbReference type="EMBL" id="AE001438">
    <property type="protein sequence ID" value="AAK76830.1"/>
    <property type="molecule type" value="Genomic_DNA"/>
</dbReference>
<accession>Q97TL6</accession>
<organism evidence="1 2">
    <name type="scientific">Clostridium acetobutylicum (strain ATCC 824 / DSM 792 / JCM 1419 / IAM 19013 / LMG 5710 / NBRC 13948 / NRRL B-527 / VKM B-1787 / 2291 / W)</name>
    <dbReference type="NCBI Taxonomy" id="272562"/>
    <lineage>
        <taxon>Bacteria</taxon>
        <taxon>Bacillati</taxon>
        <taxon>Bacillota</taxon>
        <taxon>Clostridia</taxon>
        <taxon>Eubacteriales</taxon>
        <taxon>Clostridiaceae</taxon>
        <taxon>Clostridium</taxon>
    </lineage>
</organism>
<geneLocation type="plasmid" evidence="1 2">
    <name>pSOL1</name>
</geneLocation>
<gene>
    <name evidence="1" type="ordered locus">CA_P0084</name>
</gene>
<protein>
    <submittedName>
        <fullName evidence="1">Uncharacterized protein</fullName>
    </submittedName>
</protein>
<name>Q97TL6_CLOAB</name>
<proteinExistence type="predicted"/>
<sequence>MTIKCISILMEMNIMNKKIFFGSFTIIAFLVTTMAVYKNTHAILKASDTNIAKNSNKVHIKSNSFNPLTATDKELIEHGYPSKPNDKDGIEAWKKAVSVKVVKLEFGSPRPDGSHSIIVNP</sequence>
<evidence type="ECO:0000313" key="2">
    <source>
        <dbReference type="Proteomes" id="UP000000814"/>
    </source>
</evidence>
<keyword evidence="2" id="KW-1185">Reference proteome</keyword>
<dbReference type="AlphaFoldDB" id="Q97TL6"/>
<dbReference type="KEGG" id="cac:CA_P0084"/>
<keyword evidence="1" id="KW-0614">Plasmid</keyword>
<dbReference type="HOGENOM" id="CLU_2205394_0_0_9"/>
<evidence type="ECO:0000313" key="1">
    <source>
        <dbReference type="EMBL" id="AAK76830.1"/>
    </source>
</evidence>